<keyword evidence="3" id="KW-1185">Reference proteome</keyword>
<reference evidence="2" key="1">
    <citation type="submission" date="2023-07" db="EMBL/GenBank/DDBJ databases">
        <title>Chromosome-level genome assembly of Artemia franciscana.</title>
        <authorList>
            <person name="Jo E."/>
        </authorList>
    </citation>
    <scope>NUCLEOTIDE SEQUENCE</scope>
    <source>
        <tissue evidence="2">Whole body</tissue>
    </source>
</reference>
<dbReference type="Proteomes" id="UP001187531">
    <property type="component" value="Unassembled WGS sequence"/>
</dbReference>
<keyword evidence="1" id="KW-0175">Coiled coil</keyword>
<feature type="non-terminal residue" evidence="2">
    <location>
        <position position="1"/>
    </location>
</feature>
<gene>
    <name evidence="2" type="ORF">QYM36_001115</name>
</gene>
<sequence length="93" mass="10685">MIVKILGLNSALSKETDDLRQALYGEKEETVKMSKMVTESVKASKVCDEELTRLNQCLKEEQRKMNSTLVSKSMLEEELEKMKAEVGRKEKLF</sequence>
<feature type="coiled-coil region" evidence="1">
    <location>
        <begin position="58"/>
        <end position="92"/>
    </location>
</feature>
<dbReference type="EMBL" id="JAVRJZ010000003">
    <property type="protein sequence ID" value="KAK2724498.1"/>
    <property type="molecule type" value="Genomic_DNA"/>
</dbReference>
<evidence type="ECO:0000256" key="1">
    <source>
        <dbReference type="SAM" id="Coils"/>
    </source>
</evidence>
<proteinExistence type="predicted"/>
<comment type="caution">
    <text evidence="2">The sequence shown here is derived from an EMBL/GenBank/DDBJ whole genome shotgun (WGS) entry which is preliminary data.</text>
</comment>
<protein>
    <submittedName>
        <fullName evidence="2">Uncharacterized protein</fullName>
    </submittedName>
</protein>
<evidence type="ECO:0000313" key="3">
    <source>
        <dbReference type="Proteomes" id="UP001187531"/>
    </source>
</evidence>
<evidence type="ECO:0000313" key="2">
    <source>
        <dbReference type="EMBL" id="KAK2724498.1"/>
    </source>
</evidence>
<name>A0AA88LAP6_ARTSF</name>
<organism evidence="2 3">
    <name type="scientific">Artemia franciscana</name>
    <name type="common">Brine shrimp</name>
    <name type="synonym">Artemia sanfranciscana</name>
    <dbReference type="NCBI Taxonomy" id="6661"/>
    <lineage>
        <taxon>Eukaryota</taxon>
        <taxon>Metazoa</taxon>
        <taxon>Ecdysozoa</taxon>
        <taxon>Arthropoda</taxon>
        <taxon>Crustacea</taxon>
        <taxon>Branchiopoda</taxon>
        <taxon>Anostraca</taxon>
        <taxon>Artemiidae</taxon>
        <taxon>Artemia</taxon>
    </lineage>
</organism>
<dbReference type="AlphaFoldDB" id="A0AA88LAP6"/>
<accession>A0AA88LAP6</accession>